<keyword evidence="3" id="KW-1185">Reference proteome</keyword>
<accession>A0AAD2FNI4</accession>
<feature type="region of interest" description="Disordered" evidence="1">
    <location>
        <begin position="169"/>
        <end position="210"/>
    </location>
</feature>
<evidence type="ECO:0000313" key="2">
    <source>
        <dbReference type="EMBL" id="CAJ1947179.1"/>
    </source>
</evidence>
<organism evidence="2 3">
    <name type="scientific">Cylindrotheca closterium</name>
    <dbReference type="NCBI Taxonomy" id="2856"/>
    <lineage>
        <taxon>Eukaryota</taxon>
        <taxon>Sar</taxon>
        <taxon>Stramenopiles</taxon>
        <taxon>Ochrophyta</taxon>
        <taxon>Bacillariophyta</taxon>
        <taxon>Bacillariophyceae</taxon>
        <taxon>Bacillariophycidae</taxon>
        <taxon>Bacillariales</taxon>
        <taxon>Bacillariaceae</taxon>
        <taxon>Cylindrotheca</taxon>
    </lineage>
</organism>
<reference evidence="2" key="1">
    <citation type="submission" date="2023-08" db="EMBL/GenBank/DDBJ databases">
        <authorList>
            <person name="Audoor S."/>
            <person name="Bilcke G."/>
        </authorList>
    </citation>
    <scope>NUCLEOTIDE SEQUENCE</scope>
</reference>
<dbReference type="Proteomes" id="UP001295423">
    <property type="component" value="Unassembled WGS sequence"/>
</dbReference>
<protein>
    <submittedName>
        <fullName evidence="2">Uncharacterized protein</fullName>
    </submittedName>
</protein>
<gene>
    <name evidence="2" type="ORF">CYCCA115_LOCUS11017</name>
</gene>
<feature type="compositionally biased region" description="Basic residues" evidence="1">
    <location>
        <begin position="169"/>
        <end position="182"/>
    </location>
</feature>
<evidence type="ECO:0000313" key="3">
    <source>
        <dbReference type="Proteomes" id="UP001295423"/>
    </source>
</evidence>
<evidence type="ECO:0000256" key="1">
    <source>
        <dbReference type="SAM" id="MobiDB-lite"/>
    </source>
</evidence>
<dbReference type="EMBL" id="CAKOGP040001725">
    <property type="protein sequence ID" value="CAJ1947179.1"/>
    <property type="molecule type" value="Genomic_DNA"/>
</dbReference>
<proteinExistence type="predicted"/>
<dbReference type="AlphaFoldDB" id="A0AAD2FNI4"/>
<sequence length="267" mass="29783">MNVIRQPLWLCGSSKTTLNSALASAGPSYLQMSPLQASALQSAYSYVNDYDCNDFHSDEDLEDLSFVEPRPLMKRRVRLDYVSDYEWDEDNDYLEDYDSDGDNQCYDDACSIDSDLTLTVSNRACAKQLSPVSSSTNSTATMDSDCCSISSGLSFDSEVAVSKHHQPTPIYHHHHHHHHRQHFSPASAQEETRHSFSSLPSTNNMSAATPNMKKPFVRADLMPTPLSTRSSSQQLLTSIPCSPKRGPINRRLFRTFSSQSTASAMTI</sequence>
<feature type="compositionally biased region" description="Polar residues" evidence="1">
    <location>
        <begin position="184"/>
        <end position="209"/>
    </location>
</feature>
<name>A0AAD2FNI4_9STRA</name>
<comment type="caution">
    <text evidence="2">The sequence shown here is derived from an EMBL/GenBank/DDBJ whole genome shotgun (WGS) entry which is preliminary data.</text>
</comment>